<accession>A0A7C9TKY4</accession>
<dbReference type="Pfam" id="PF09458">
    <property type="entry name" value="H_lectin"/>
    <property type="match status" value="1"/>
</dbReference>
<dbReference type="Proteomes" id="UP000484255">
    <property type="component" value="Unassembled WGS sequence"/>
</dbReference>
<name>A0A7C9TKY4_9BURK</name>
<dbReference type="GO" id="GO:0046871">
    <property type="term" value="F:N-acetylgalactosamine binding"/>
    <property type="evidence" value="ECO:0007669"/>
    <property type="project" value="TreeGrafter"/>
</dbReference>
<organism evidence="2 3">
    <name type="scientific">Ideonella livida</name>
    <dbReference type="NCBI Taxonomy" id="2707176"/>
    <lineage>
        <taxon>Bacteria</taxon>
        <taxon>Pseudomonadati</taxon>
        <taxon>Pseudomonadota</taxon>
        <taxon>Betaproteobacteria</taxon>
        <taxon>Burkholderiales</taxon>
        <taxon>Sphaerotilaceae</taxon>
        <taxon>Ideonella</taxon>
    </lineage>
</organism>
<dbReference type="GO" id="GO:0098609">
    <property type="term" value="P:cell-cell adhesion"/>
    <property type="evidence" value="ECO:0007669"/>
    <property type="project" value="TreeGrafter"/>
</dbReference>
<dbReference type="EMBL" id="JAAGOH010000026">
    <property type="protein sequence ID" value="NDY93021.1"/>
    <property type="molecule type" value="Genomic_DNA"/>
</dbReference>
<gene>
    <name evidence="2" type="ORF">G3A44_17650</name>
</gene>
<evidence type="ECO:0000313" key="2">
    <source>
        <dbReference type="EMBL" id="NDY93021.1"/>
    </source>
</evidence>
<dbReference type="RefSeq" id="WP_163459073.1">
    <property type="nucleotide sequence ID" value="NZ_JAAGOH010000026.1"/>
</dbReference>
<dbReference type="Gene3D" id="2.60.40.2080">
    <property type="match status" value="1"/>
</dbReference>
<dbReference type="PANTHER" id="PTHR46938">
    <property type="entry name" value="DISCOIDIN-1 SUBUNIT A-RELATED-RELATED"/>
    <property type="match status" value="1"/>
</dbReference>
<dbReference type="GO" id="GO:0009986">
    <property type="term" value="C:cell surface"/>
    <property type="evidence" value="ECO:0007669"/>
    <property type="project" value="TreeGrafter"/>
</dbReference>
<evidence type="ECO:0000313" key="3">
    <source>
        <dbReference type="Proteomes" id="UP000484255"/>
    </source>
</evidence>
<dbReference type="GO" id="GO:0098636">
    <property type="term" value="C:protein complex involved in cell adhesion"/>
    <property type="evidence" value="ECO:0007669"/>
    <property type="project" value="TreeGrafter"/>
</dbReference>
<dbReference type="GO" id="GO:0070492">
    <property type="term" value="F:oligosaccharide binding"/>
    <property type="evidence" value="ECO:0007669"/>
    <property type="project" value="TreeGrafter"/>
</dbReference>
<sequence>MSIKQERIGPLLVMTGEAQRQEFDAKDATPVRVAFPTAFRRPPLVQLGIVGLDDNNNQALRLRVQALNVSEEGFDLQMYTWHTTKLFQVVVQWTALGESRF</sequence>
<dbReference type="AlphaFoldDB" id="A0A7C9TKY4"/>
<evidence type="ECO:0000259" key="1">
    <source>
        <dbReference type="Pfam" id="PF09458"/>
    </source>
</evidence>
<dbReference type="SUPFAM" id="SSF141086">
    <property type="entry name" value="Agglutinin HPA-like"/>
    <property type="match status" value="1"/>
</dbReference>
<dbReference type="GO" id="GO:0030247">
    <property type="term" value="F:polysaccharide binding"/>
    <property type="evidence" value="ECO:0007669"/>
    <property type="project" value="TreeGrafter"/>
</dbReference>
<comment type="caution">
    <text evidence="2">The sequence shown here is derived from an EMBL/GenBank/DDBJ whole genome shotgun (WGS) entry which is preliminary data.</text>
</comment>
<dbReference type="InterPro" id="IPR019019">
    <property type="entry name" value="H-type_lectin_domain"/>
</dbReference>
<protein>
    <recommendedName>
        <fullName evidence="1">H-type lectin domain-containing protein</fullName>
    </recommendedName>
</protein>
<dbReference type="InterPro" id="IPR052487">
    <property type="entry name" value="Galactose-binding_lectin"/>
</dbReference>
<proteinExistence type="predicted"/>
<reference evidence="2 3" key="1">
    <citation type="submission" date="2020-02" db="EMBL/GenBank/DDBJ databases">
        <title>Ideonella bacterium strain TBM-1.</title>
        <authorList>
            <person name="Chen W.-M."/>
        </authorList>
    </citation>
    <scope>NUCLEOTIDE SEQUENCE [LARGE SCALE GENOMIC DNA]</scope>
    <source>
        <strain evidence="2 3">TBM-1</strain>
    </source>
</reference>
<feature type="domain" description="H-type lectin" evidence="1">
    <location>
        <begin position="31"/>
        <end position="95"/>
    </location>
</feature>
<dbReference type="GO" id="GO:0045335">
    <property type="term" value="C:phagocytic vesicle"/>
    <property type="evidence" value="ECO:0007669"/>
    <property type="project" value="TreeGrafter"/>
</dbReference>
<keyword evidence="3" id="KW-1185">Reference proteome</keyword>
<dbReference type="InterPro" id="IPR037221">
    <property type="entry name" value="H-type_lectin_dom_sf"/>
</dbReference>